<dbReference type="Proteomes" id="UP000652231">
    <property type="component" value="Unassembled WGS sequence"/>
</dbReference>
<dbReference type="EMBL" id="BMGK01000006">
    <property type="protein sequence ID" value="GGD93742.1"/>
    <property type="molecule type" value="Genomic_DNA"/>
</dbReference>
<sequence>MRTYYFQIASILLLVLSIIAFSDNLITDVGQESNSDPKFIIHGLLMFAWFILFVIQANFIRKRNYIAHMKWGVAGFVIAILVVLSTVYIISEAYDGGWSALKYFEKAILLFIPSFAVLILLGYLNRKKGNRHKRFIYMGTLLILEPILDRVATNLHIGNNVLFVILVWNGLFISLFVYDLLTIKKIHKISWMGYLWFYVVWTISFLT</sequence>
<dbReference type="AlphaFoldDB" id="A0A8J2YB60"/>
<gene>
    <name evidence="2" type="ORF">GCM10011312_16850</name>
</gene>
<keyword evidence="1" id="KW-1133">Transmembrane helix</keyword>
<evidence type="ECO:0000313" key="3">
    <source>
        <dbReference type="Proteomes" id="UP000652231"/>
    </source>
</evidence>
<keyword evidence="3" id="KW-1185">Reference proteome</keyword>
<feature type="transmembrane region" description="Helical" evidence="1">
    <location>
        <begin position="103"/>
        <end position="123"/>
    </location>
</feature>
<keyword evidence="1" id="KW-0812">Transmembrane</keyword>
<comment type="caution">
    <text evidence="2">The sequence shown here is derived from an EMBL/GenBank/DDBJ whole genome shotgun (WGS) entry which is preliminary data.</text>
</comment>
<proteinExistence type="predicted"/>
<evidence type="ECO:0000313" key="2">
    <source>
        <dbReference type="EMBL" id="GGD93742.1"/>
    </source>
</evidence>
<reference evidence="2" key="1">
    <citation type="journal article" date="2014" name="Int. J. Syst. Evol. Microbiol.">
        <title>Complete genome sequence of Corynebacterium casei LMG S-19264T (=DSM 44701T), isolated from a smear-ripened cheese.</title>
        <authorList>
            <consortium name="US DOE Joint Genome Institute (JGI-PGF)"/>
            <person name="Walter F."/>
            <person name="Albersmeier A."/>
            <person name="Kalinowski J."/>
            <person name="Ruckert C."/>
        </authorList>
    </citation>
    <scope>NUCLEOTIDE SEQUENCE</scope>
    <source>
        <strain evidence="2">CGMCC 1.12924</strain>
    </source>
</reference>
<accession>A0A8J2YB60</accession>
<name>A0A8J2YB60_9FLAO</name>
<feature type="transmembrane region" description="Helical" evidence="1">
    <location>
        <begin position="71"/>
        <end position="91"/>
    </location>
</feature>
<protein>
    <submittedName>
        <fullName evidence="2">Uncharacterized protein</fullName>
    </submittedName>
</protein>
<keyword evidence="1" id="KW-0472">Membrane</keyword>
<evidence type="ECO:0000256" key="1">
    <source>
        <dbReference type="SAM" id="Phobius"/>
    </source>
</evidence>
<feature type="transmembrane region" description="Helical" evidence="1">
    <location>
        <begin position="188"/>
        <end position="206"/>
    </location>
</feature>
<dbReference type="RefSeq" id="WP_188441503.1">
    <property type="nucleotide sequence ID" value="NZ_BMGK01000006.1"/>
</dbReference>
<reference evidence="2" key="2">
    <citation type="submission" date="2020-09" db="EMBL/GenBank/DDBJ databases">
        <authorList>
            <person name="Sun Q."/>
            <person name="Zhou Y."/>
        </authorList>
    </citation>
    <scope>NUCLEOTIDE SEQUENCE</scope>
    <source>
        <strain evidence="2">CGMCC 1.12924</strain>
    </source>
</reference>
<feature type="transmembrane region" description="Helical" evidence="1">
    <location>
        <begin position="161"/>
        <end position="181"/>
    </location>
</feature>
<organism evidence="2 3">
    <name type="scientific">Planktosalinus lacus</name>
    <dbReference type="NCBI Taxonomy" id="1526573"/>
    <lineage>
        <taxon>Bacteria</taxon>
        <taxon>Pseudomonadati</taxon>
        <taxon>Bacteroidota</taxon>
        <taxon>Flavobacteriia</taxon>
        <taxon>Flavobacteriales</taxon>
        <taxon>Flavobacteriaceae</taxon>
        <taxon>Planktosalinus</taxon>
    </lineage>
</organism>
<feature type="transmembrane region" description="Helical" evidence="1">
    <location>
        <begin position="38"/>
        <end position="59"/>
    </location>
</feature>